<dbReference type="InterPro" id="IPR029068">
    <property type="entry name" value="Glyas_Bleomycin-R_OHBP_Dase"/>
</dbReference>
<reference evidence="2" key="1">
    <citation type="submission" date="2019-08" db="EMBL/GenBank/DDBJ databases">
        <authorList>
            <person name="Kucharzyk K."/>
            <person name="Murdoch R.W."/>
            <person name="Higgins S."/>
            <person name="Loffler F."/>
        </authorList>
    </citation>
    <scope>NUCLEOTIDE SEQUENCE</scope>
</reference>
<dbReference type="SUPFAM" id="SSF54593">
    <property type="entry name" value="Glyoxalase/Bleomycin resistance protein/Dihydroxybiphenyl dioxygenase"/>
    <property type="match status" value="1"/>
</dbReference>
<dbReference type="EMBL" id="VSSQ01001316">
    <property type="protein sequence ID" value="MPM07259.1"/>
    <property type="molecule type" value="Genomic_DNA"/>
</dbReference>
<dbReference type="InterPro" id="IPR037523">
    <property type="entry name" value="VOC_core"/>
</dbReference>
<evidence type="ECO:0000259" key="1">
    <source>
        <dbReference type="PROSITE" id="PS51819"/>
    </source>
</evidence>
<accession>A0A644WU38</accession>
<feature type="domain" description="VOC" evidence="1">
    <location>
        <begin position="5"/>
        <end position="146"/>
    </location>
</feature>
<sequence>MKDGDICQIAEVVTDIDKAMKALWEGFGMGPWEIYEYGPATVRNSMYRGKPNLQRYKLAVCWIGPVQYELMQPIDGYSIYNEFLEKTNGKSGIQHFKLYYKDCKKKIEELKKKGYEVIQSGEIGDDEFYYLSTEDEIGTVIEIGNAGSIPAPLKRYPEQ</sequence>
<name>A0A644WU38_9ZZZZ</name>
<dbReference type="Pfam" id="PF13669">
    <property type="entry name" value="Glyoxalase_4"/>
    <property type="match status" value="1"/>
</dbReference>
<dbReference type="Gene3D" id="3.10.180.10">
    <property type="entry name" value="2,3-Dihydroxybiphenyl 1,2-Dioxygenase, domain 1"/>
    <property type="match status" value="1"/>
</dbReference>
<evidence type="ECO:0000313" key="2">
    <source>
        <dbReference type="EMBL" id="MPM07259.1"/>
    </source>
</evidence>
<dbReference type="AlphaFoldDB" id="A0A644WU38"/>
<protein>
    <recommendedName>
        <fullName evidence="1">VOC domain-containing protein</fullName>
    </recommendedName>
</protein>
<dbReference type="PROSITE" id="PS51819">
    <property type="entry name" value="VOC"/>
    <property type="match status" value="1"/>
</dbReference>
<gene>
    <name evidence="2" type="ORF">SDC9_53565</name>
</gene>
<proteinExistence type="predicted"/>
<organism evidence="2">
    <name type="scientific">bioreactor metagenome</name>
    <dbReference type="NCBI Taxonomy" id="1076179"/>
    <lineage>
        <taxon>unclassified sequences</taxon>
        <taxon>metagenomes</taxon>
        <taxon>ecological metagenomes</taxon>
    </lineage>
</organism>
<comment type="caution">
    <text evidence="2">The sequence shown here is derived from an EMBL/GenBank/DDBJ whole genome shotgun (WGS) entry which is preliminary data.</text>
</comment>